<dbReference type="SUPFAM" id="SSF50022">
    <property type="entry name" value="ISP domain"/>
    <property type="match status" value="1"/>
</dbReference>
<dbReference type="Gene3D" id="3.90.380.10">
    <property type="entry name" value="Naphthalene 1,2-dioxygenase Alpha Subunit, Chain A, domain 1"/>
    <property type="match status" value="2"/>
</dbReference>
<feature type="domain" description="Rieske" evidence="8">
    <location>
        <begin position="53"/>
        <end position="162"/>
    </location>
</feature>
<feature type="region of interest" description="Disordered" evidence="7">
    <location>
        <begin position="17"/>
        <end position="36"/>
    </location>
</feature>
<keyword evidence="6" id="KW-0411">Iron-sulfur</keyword>
<dbReference type="InterPro" id="IPR001663">
    <property type="entry name" value="Rng_hydr_dOase-A"/>
</dbReference>
<evidence type="ECO:0000313" key="9">
    <source>
        <dbReference type="EMBL" id="MBF5052895.1"/>
    </source>
</evidence>
<evidence type="ECO:0000256" key="2">
    <source>
        <dbReference type="ARBA" id="ARBA00022714"/>
    </source>
</evidence>
<evidence type="ECO:0000256" key="6">
    <source>
        <dbReference type="ARBA" id="ARBA00023014"/>
    </source>
</evidence>
<organism evidence="9 10">
    <name type="scientific">Alloalcanivorax venustensis ISO4</name>
    <dbReference type="NCBI Taxonomy" id="1177184"/>
    <lineage>
        <taxon>Bacteria</taxon>
        <taxon>Pseudomonadati</taxon>
        <taxon>Pseudomonadota</taxon>
        <taxon>Gammaproteobacteria</taxon>
        <taxon>Oceanospirillales</taxon>
        <taxon>Alcanivoracaceae</taxon>
        <taxon>Alloalcanivorax</taxon>
    </lineage>
</organism>
<dbReference type="Proteomes" id="UP000644441">
    <property type="component" value="Unassembled WGS sequence"/>
</dbReference>
<gene>
    <name evidence="9" type="ORF">ISO4_01497</name>
</gene>
<dbReference type="CDD" id="cd03469">
    <property type="entry name" value="Rieske_RO_Alpha_N"/>
    <property type="match status" value="1"/>
</dbReference>
<evidence type="ECO:0000256" key="1">
    <source>
        <dbReference type="ARBA" id="ARBA00001962"/>
    </source>
</evidence>
<comment type="caution">
    <text evidence="9">The sequence shown here is derived from an EMBL/GenBank/DDBJ whole genome shotgun (WGS) entry which is preliminary data.</text>
</comment>
<keyword evidence="5" id="KW-0408">Iron</keyword>
<evidence type="ECO:0000256" key="3">
    <source>
        <dbReference type="ARBA" id="ARBA00022723"/>
    </source>
</evidence>
<dbReference type="Gene3D" id="2.102.10.10">
    <property type="entry name" value="Rieske [2Fe-2S] iron-sulphur domain"/>
    <property type="match status" value="1"/>
</dbReference>
<evidence type="ECO:0000256" key="7">
    <source>
        <dbReference type="SAM" id="MobiDB-lite"/>
    </source>
</evidence>
<dbReference type="Pfam" id="PF00848">
    <property type="entry name" value="Ring_hydroxyl_A"/>
    <property type="match status" value="1"/>
</dbReference>
<dbReference type="PROSITE" id="PS51296">
    <property type="entry name" value="RIESKE"/>
    <property type="match status" value="1"/>
</dbReference>
<dbReference type="SUPFAM" id="SSF55961">
    <property type="entry name" value="Bet v1-like"/>
    <property type="match status" value="1"/>
</dbReference>
<accession>A0ABS0AFG4</accession>
<evidence type="ECO:0000313" key="10">
    <source>
        <dbReference type="Proteomes" id="UP000644441"/>
    </source>
</evidence>
<keyword evidence="2" id="KW-0001">2Fe-2S</keyword>
<evidence type="ECO:0000256" key="5">
    <source>
        <dbReference type="ARBA" id="ARBA00023004"/>
    </source>
</evidence>
<dbReference type="EMBL" id="ARXR01000009">
    <property type="protein sequence ID" value="MBF5052895.1"/>
    <property type="molecule type" value="Genomic_DNA"/>
</dbReference>
<keyword evidence="4" id="KW-0560">Oxidoreductase</keyword>
<sequence length="384" mass="42811">MKPEVRADLHRRTLEALNGTRPEGRAAPGEVPVDRYLDRGRADRERALMRRRPQAVAASSELPAAGAWLARDRLGVPLLLVRQEDGALRAFLNVCRHRGARLLDEGAGHSARTFVCPYHAWTYALDGSLKGLPQAFGFPCLNKAESGLRRLAVRERGGLVWVVADPDLADSDIDSHLDPLMGELEALDLSAPVAYAPRHYEVAANWKLLVDGSLEAYHFKVAHRNTIAHLFTDNLQIIDEAGLNRRLYLVKSNLDPANPPDAEGFEPRRHGNILYFFFPNTTVLVQPDHAQFSTLEPLGPNRTRVHEITLLPAAPDSDKAERYWQANVDLYRRTLAEDYNLSESIQKGLPSGANQVLTFGTFEYSAPRFHRQLEAELDAAGRAP</sequence>
<evidence type="ECO:0000259" key="8">
    <source>
        <dbReference type="PROSITE" id="PS51296"/>
    </source>
</evidence>
<comment type="cofactor">
    <cofactor evidence="1">
        <name>Fe cation</name>
        <dbReference type="ChEBI" id="CHEBI:24875"/>
    </cofactor>
</comment>
<keyword evidence="3" id="KW-0479">Metal-binding</keyword>
<reference evidence="9 10" key="1">
    <citation type="submission" date="2012-09" db="EMBL/GenBank/DDBJ databases">
        <title>Genome Sequence of alkane-degrading Bacterium Alcanivorax venustensis ISO4.</title>
        <authorList>
            <person name="Lai Q."/>
            <person name="Shao Z."/>
        </authorList>
    </citation>
    <scope>NUCLEOTIDE SEQUENCE [LARGE SCALE GENOMIC DNA]</scope>
    <source>
        <strain evidence="9 10">ISO4</strain>
    </source>
</reference>
<dbReference type="InterPro" id="IPR036922">
    <property type="entry name" value="Rieske_2Fe-2S_sf"/>
</dbReference>
<dbReference type="PRINTS" id="PR00090">
    <property type="entry name" value="RNGDIOXGNASE"/>
</dbReference>
<protein>
    <submittedName>
        <fullName evidence="9">Rieske (2Fe-2S) domain-containing protein</fullName>
    </submittedName>
</protein>
<dbReference type="InterPro" id="IPR017941">
    <property type="entry name" value="Rieske_2Fe-2S"/>
</dbReference>
<dbReference type="InterPro" id="IPR015879">
    <property type="entry name" value="Ring_hydroxy_dOase_asu_C_dom"/>
</dbReference>
<evidence type="ECO:0000256" key="4">
    <source>
        <dbReference type="ARBA" id="ARBA00023002"/>
    </source>
</evidence>
<proteinExistence type="predicted"/>
<name>A0ABS0AFG4_9GAMM</name>
<dbReference type="PANTHER" id="PTHR43756:SF5">
    <property type="entry name" value="CHOLINE MONOOXYGENASE, CHLOROPLASTIC"/>
    <property type="match status" value="1"/>
</dbReference>
<keyword evidence="10" id="KW-1185">Reference proteome</keyword>
<dbReference type="RefSeq" id="WP_194855757.1">
    <property type="nucleotide sequence ID" value="NZ_ARXR01000009.1"/>
</dbReference>
<dbReference type="PANTHER" id="PTHR43756">
    <property type="entry name" value="CHOLINE MONOOXYGENASE, CHLOROPLASTIC"/>
    <property type="match status" value="1"/>
</dbReference>
<dbReference type="Pfam" id="PF00355">
    <property type="entry name" value="Rieske"/>
    <property type="match status" value="1"/>
</dbReference>